<keyword evidence="2" id="KW-1185">Reference proteome</keyword>
<protein>
    <submittedName>
        <fullName evidence="1">Uncharacterized protein</fullName>
    </submittedName>
</protein>
<dbReference type="Proteomes" id="UP001231649">
    <property type="component" value="Chromosome 18"/>
</dbReference>
<sequence>MKNLIAFLCLLHVCYGVIYRLNETEYDRMPPVYAVDPYEKCYWDPDALYCYGEFVLVSDTPSPLLDMIHEFSAHTATHLNHTKIRRGICVTKSCKQFNHTIVGIKSTLEGCLNESIYETYELKTRITDMYYCNQPPKDMGPDNLDFGVAIVCGAILLANLIGSLYEKYCAERKDCFFRFLRCFSIRKNWQKLKAPSPEDQDPRLKQLKSLHGIRAISIIGVILSHSLMSCVWFIENAEFIEELYHYEFFKIGLGGSMIMQTFFLMSGFLLIYNALIRNEKSKVTWATLPFLVFLRWLRLTPSYAVVLGLTMTWLRFCTRGPLWQEIVAREATHCRENWWRNLLYINNYFNDSSCMTQMWYMAADTQLYILGVIIFVVFRTALSRKIAFPLIFVIGCLIPGYVTYYHDLDAFFMAYPESINELFLQDPTYNYTFRPGHMNIAGYILGISMGYLLYHWQKKGIDTSKLRKYRYFVPVLVLMGTGVLYSCSIFFGEIERPSIFIRAAFASIIRPTFAFILTLMLLSFILKVDDICRRVVEWDGWLIPSRLSYCAYILHVFYNRNYIGFQTTLAHISFVSMFFVFTGICLLAFITSIPFYLLVEAPTGNLISEFVTKSRDKREKDVEENPNGTKDKVEEENQNGTKDKNDKVEEEKQNGTKEESPKRELSDAEKEAIEKIISLQTLREILCTEGTTRF</sequence>
<dbReference type="EMBL" id="CM056794">
    <property type="protein sequence ID" value="KAJ8716965.1"/>
    <property type="molecule type" value="Genomic_DNA"/>
</dbReference>
<proteinExistence type="predicted"/>
<organism evidence="1 2">
    <name type="scientific">Mythimna loreyi</name>
    <dbReference type="NCBI Taxonomy" id="667449"/>
    <lineage>
        <taxon>Eukaryota</taxon>
        <taxon>Metazoa</taxon>
        <taxon>Ecdysozoa</taxon>
        <taxon>Arthropoda</taxon>
        <taxon>Hexapoda</taxon>
        <taxon>Insecta</taxon>
        <taxon>Pterygota</taxon>
        <taxon>Neoptera</taxon>
        <taxon>Endopterygota</taxon>
        <taxon>Lepidoptera</taxon>
        <taxon>Glossata</taxon>
        <taxon>Ditrysia</taxon>
        <taxon>Noctuoidea</taxon>
        <taxon>Noctuidae</taxon>
        <taxon>Noctuinae</taxon>
        <taxon>Hadenini</taxon>
        <taxon>Mythimna</taxon>
    </lineage>
</organism>
<gene>
    <name evidence="1" type="ORF">PYW08_005364</name>
</gene>
<evidence type="ECO:0000313" key="1">
    <source>
        <dbReference type="EMBL" id="KAJ8716965.1"/>
    </source>
</evidence>
<name>A0ACC2QGZ9_9NEOP</name>
<comment type="caution">
    <text evidence="1">The sequence shown here is derived from an EMBL/GenBank/DDBJ whole genome shotgun (WGS) entry which is preliminary data.</text>
</comment>
<accession>A0ACC2QGZ9</accession>
<evidence type="ECO:0000313" key="2">
    <source>
        <dbReference type="Proteomes" id="UP001231649"/>
    </source>
</evidence>
<reference evidence="1" key="1">
    <citation type="submission" date="2023-03" db="EMBL/GenBank/DDBJ databases">
        <title>Chromosome-level genomes of two armyworms, Mythimna separata and Mythimna loreyi, provide insights into the biosynthesis and reception of sex pheromones.</title>
        <authorList>
            <person name="Zhao H."/>
        </authorList>
    </citation>
    <scope>NUCLEOTIDE SEQUENCE</scope>
    <source>
        <strain evidence="1">BeijingLab</strain>
    </source>
</reference>